<organism evidence="1 2">
    <name type="scientific">Dyadobacter subterraneus</name>
    <dbReference type="NCBI Taxonomy" id="2773304"/>
    <lineage>
        <taxon>Bacteria</taxon>
        <taxon>Pseudomonadati</taxon>
        <taxon>Bacteroidota</taxon>
        <taxon>Cytophagia</taxon>
        <taxon>Cytophagales</taxon>
        <taxon>Spirosomataceae</taxon>
        <taxon>Dyadobacter</taxon>
    </lineage>
</organism>
<sequence>MFFTDSFLDISNAKTVAKALERFVQSGKLQRAATGMYVRPIEDEIMGPILPSIEEIAEAIAKRDKARAVPTGSYALYKLGLTTQVPMNIVYYTDSSQRQVKVGKQIITFKKASARNVSAIGEISKLVIQALRTIGKGKVTEQEMRIIRERLKDEKPYHLQHDIKVAPEWIRQLMRPLKNKDTHD</sequence>
<dbReference type="Proteomes" id="UP000634134">
    <property type="component" value="Unassembled WGS sequence"/>
</dbReference>
<protein>
    <recommendedName>
        <fullName evidence="3">Transcriptional regulator, AbiEi antitoxin, Type IV TA system</fullName>
    </recommendedName>
</protein>
<dbReference type="EMBL" id="JACYGY010000001">
    <property type="protein sequence ID" value="MBE9461900.1"/>
    <property type="molecule type" value="Genomic_DNA"/>
</dbReference>
<name>A0ABR9W8X3_9BACT</name>
<comment type="caution">
    <text evidence="1">The sequence shown here is derived from an EMBL/GenBank/DDBJ whole genome shotgun (WGS) entry which is preliminary data.</text>
</comment>
<proteinExistence type="predicted"/>
<accession>A0ABR9W8X3</accession>
<keyword evidence="2" id="KW-1185">Reference proteome</keyword>
<dbReference type="Pfam" id="PF19570">
    <property type="entry name" value="DUF6088"/>
    <property type="match status" value="1"/>
</dbReference>
<evidence type="ECO:0000313" key="2">
    <source>
        <dbReference type="Proteomes" id="UP000634134"/>
    </source>
</evidence>
<dbReference type="InterPro" id="IPR045738">
    <property type="entry name" value="DUF6088"/>
</dbReference>
<evidence type="ECO:0008006" key="3">
    <source>
        <dbReference type="Google" id="ProtNLM"/>
    </source>
</evidence>
<gene>
    <name evidence="1" type="ORF">IEE83_08395</name>
</gene>
<reference evidence="2" key="1">
    <citation type="submission" date="2023-07" db="EMBL/GenBank/DDBJ databases">
        <title>Dyadobacter sp. nov 'subterranea' isolated from contaminted grondwater.</title>
        <authorList>
            <person name="Szabo I."/>
            <person name="Al-Omari J."/>
            <person name="Szerdahelyi S.G."/>
            <person name="Rado J."/>
        </authorList>
    </citation>
    <scope>NUCLEOTIDE SEQUENCE [LARGE SCALE GENOMIC DNA]</scope>
    <source>
        <strain evidence="2">UP-52</strain>
    </source>
</reference>
<evidence type="ECO:0000313" key="1">
    <source>
        <dbReference type="EMBL" id="MBE9461900.1"/>
    </source>
</evidence>